<dbReference type="Gene3D" id="3.40.720.10">
    <property type="entry name" value="Alkaline Phosphatase, subunit A"/>
    <property type="match status" value="1"/>
</dbReference>
<organism evidence="1 2">
    <name type="scientific">candidate division CSSED10-310 bacterium</name>
    <dbReference type="NCBI Taxonomy" id="2855610"/>
    <lineage>
        <taxon>Bacteria</taxon>
        <taxon>Bacteria division CSSED10-310</taxon>
    </lineage>
</organism>
<evidence type="ECO:0008006" key="3">
    <source>
        <dbReference type="Google" id="ProtNLM"/>
    </source>
</evidence>
<proteinExistence type="predicted"/>
<accession>A0ABV6YWD0</accession>
<dbReference type="InterPro" id="IPR017850">
    <property type="entry name" value="Alkaline_phosphatase_core_sf"/>
</dbReference>
<dbReference type="SUPFAM" id="SSF53649">
    <property type="entry name" value="Alkaline phosphatase-like"/>
    <property type="match status" value="1"/>
</dbReference>
<reference evidence="1 2" key="1">
    <citation type="submission" date="2024-09" db="EMBL/GenBank/DDBJ databases">
        <title>Laminarin stimulates single cell rates of sulfate reduction while oxygen inhibits transcriptomic activity in coastal marine sediment.</title>
        <authorList>
            <person name="Lindsay M."/>
            <person name="Orcutt B."/>
            <person name="Emerson D."/>
            <person name="Stepanauskas R."/>
            <person name="D'Angelo T."/>
        </authorList>
    </citation>
    <scope>NUCLEOTIDE SEQUENCE [LARGE SCALE GENOMIC DNA]</scope>
    <source>
        <strain evidence="1">SAG AM-311-K15</strain>
    </source>
</reference>
<sequence>MHTYDPIEHSIQAVTPTLCKLLGVSSPTLCKASPLENICQQAQEIFHGDHAQKCLIFAPDALGNHLSHTTPLFFETVRHLAPMVVSLRSVVPPKTPVCFASMFTGAPPAYHGIRKYEKPVLSCDTLFDALLRADKRVAIVAVKDCSVDRIFRGRNLDYFSEPYDPDVTLRALSLLKENHHDVIVAYHQEYDDTLHATTPFAPEAIQAARKHLEEFVKLSEAVDRYWQSYHRIISFTPDHGAHISPTTGKGDHGEDIPEDMELMHFYGIRRRG</sequence>
<dbReference type="EMBL" id="JBHPBY010000104">
    <property type="protein sequence ID" value="MFC1850509.1"/>
    <property type="molecule type" value="Genomic_DNA"/>
</dbReference>
<gene>
    <name evidence="1" type="ORF">ACFL27_09990</name>
</gene>
<comment type="caution">
    <text evidence="1">The sequence shown here is derived from an EMBL/GenBank/DDBJ whole genome shotgun (WGS) entry which is preliminary data.</text>
</comment>
<protein>
    <recommendedName>
        <fullName evidence="3">Metalloenzyme domain-containing protein</fullName>
    </recommendedName>
</protein>
<name>A0ABV6YWD0_UNCC1</name>
<keyword evidence="2" id="KW-1185">Reference proteome</keyword>
<evidence type="ECO:0000313" key="2">
    <source>
        <dbReference type="Proteomes" id="UP001594351"/>
    </source>
</evidence>
<dbReference type="Proteomes" id="UP001594351">
    <property type="component" value="Unassembled WGS sequence"/>
</dbReference>
<evidence type="ECO:0000313" key="1">
    <source>
        <dbReference type="EMBL" id="MFC1850509.1"/>
    </source>
</evidence>